<name>A0A167APS9_9BACL</name>
<evidence type="ECO:0000313" key="1">
    <source>
        <dbReference type="EMBL" id="OAB71289.1"/>
    </source>
</evidence>
<dbReference type="AlphaFoldDB" id="A0A167APS9"/>
<dbReference type="KEGG" id="pcx:LPB68_17195"/>
<organism evidence="1 2">
    <name type="scientific">Paenibacillus crassostreae</name>
    <dbReference type="NCBI Taxonomy" id="1763538"/>
    <lineage>
        <taxon>Bacteria</taxon>
        <taxon>Bacillati</taxon>
        <taxon>Bacillota</taxon>
        <taxon>Bacilli</taxon>
        <taxon>Bacillales</taxon>
        <taxon>Paenibacillaceae</taxon>
        <taxon>Paenibacillus</taxon>
    </lineage>
</organism>
<evidence type="ECO:0000313" key="2">
    <source>
        <dbReference type="Proteomes" id="UP000077134"/>
    </source>
</evidence>
<accession>A0A167APS9</accession>
<dbReference type="OrthoDB" id="2374448at2"/>
<dbReference type="InterPro" id="IPR035424">
    <property type="entry name" value="Antitoxin_RelB"/>
</dbReference>
<protein>
    <submittedName>
        <fullName evidence="1">Uncharacterized protein</fullName>
    </submittedName>
</protein>
<gene>
    <name evidence="1" type="ORF">PNBC_20065</name>
</gene>
<dbReference type="Gene3D" id="3.30.160.620">
    <property type="match status" value="1"/>
</dbReference>
<dbReference type="Pfam" id="PF12910">
    <property type="entry name" value="PHD_like"/>
    <property type="match status" value="1"/>
</dbReference>
<comment type="caution">
    <text evidence="1">The sequence shown here is derived from an EMBL/GenBank/DDBJ whole genome shotgun (WGS) entry which is preliminary data.</text>
</comment>
<dbReference type="EMBL" id="LSFN01000041">
    <property type="protein sequence ID" value="OAB71289.1"/>
    <property type="molecule type" value="Genomic_DNA"/>
</dbReference>
<dbReference type="Proteomes" id="UP000077134">
    <property type="component" value="Unassembled WGS sequence"/>
</dbReference>
<keyword evidence="2" id="KW-1185">Reference proteome</keyword>
<proteinExistence type="predicted"/>
<reference evidence="1 2" key="1">
    <citation type="submission" date="2016-02" db="EMBL/GenBank/DDBJ databases">
        <title>Paenibacillus sp. LPB0068, isolated from Crassostrea gigas.</title>
        <authorList>
            <person name="Shin S.-K."/>
            <person name="Yi H."/>
        </authorList>
    </citation>
    <scope>NUCLEOTIDE SEQUENCE [LARGE SCALE GENOMIC DNA]</scope>
    <source>
        <strain evidence="1 2">LPB0068</strain>
    </source>
</reference>
<sequence>MLMQSVLNATEVRANFGGFIDNVVREKPQFVKRNRDVITSFSLQQMKLLMEVYEITFEFEEQNGIFTGSIEQVEDIVSEASSLEELRNDLAKQLVDYAGEFYDSYREYIAAPNRKAHAPYILRVLLYNDVSEVAELLHG</sequence>
<dbReference type="Gene3D" id="3.40.1620.10">
    <property type="entry name" value="YefM-like domain"/>
    <property type="match status" value="1"/>
</dbReference>
<dbReference type="STRING" id="1763538.LPB68_17195"/>